<evidence type="ECO:0000256" key="7">
    <source>
        <dbReference type="ARBA" id="ARBA00023295"/>
    </source>
</evidence>
<evidence type="ECO:0000256" key="3">
    <source>
        <dbReference type="ARBA" id="ARBA00012706"/>
    </source>
</evidence>
<dbReference type="Gene3D" id="2.60.120.260">
    <property type="entry name" value="Galactose-binding domain-like"/>
    <property type="match status" value="1"/>
</dbReference>
<evidence type="ECO:0000259" key="9">
    <source>
        <dbReference type="Pfam" id="PF26410"/>
    </source>
</evidence>
<feature type="signal peptide" evidence="8">
    <location>
        <begin position="1"/>
        <end position="22"/>
    </location>
</feature>
<evidence type="ECO:0000256" key="2">
    <source>
        <dbReference type="ARBA" id="ARBA00004613"/>
    </source>
</evidence>
<protein>
    <recommendedName>
        <fullName evidence="3">mannan endo-1,4-beta-mannosidase</fullName>
        <ecNumber evidence="3">3.2.1.78</ecNumber>
    </recommendedName>
</protein>
<feature type="domain" description="Glycoside hydrolase family 5" evidence="9">
    <location>
        <begin position="30"/>
        <end position="334"/>
    </location>
</feature>
<dbReference type="Gene3D" id="3.20.20.80">
    <property type="entry name" value="Glycosidases"/>
    <property type="match status" value="1"/>
</dbReference>
<dbReference type="EC" id="3.2.1.78" evidence="3"/>
<keyword evidence="5 8" id="KW-0732">Signal</keyword>
<keyword evidence="7" id="KW-0326">Glycosidase</keyword>
<dbReference type="Gene3D" id="2.60.40.2810">
    <property type="match status" value="1"/>
</dbReference>
<evidence type="ECO:0000256" key="4">
    <source>
        <dbReference type="ARBA" id="ARBA00022525"/>
    </source>
</evidence>
<keyword evidence="6" id="KW-0378">Hydrolase</keyword>
<dbReference type="Proteomes" id="UP000640052">
    <property type="component" value="Unassembled WGS sequence"/>
</dbReference>
<gene>
    <name evidence="10" type="ORF">Aph01nite_52290</name>
</gene>
<evidence type="ECO:0000256" key="8">
    <source>
        <dbReference type="SAM" id="SignalP"/>
    </source>
</evidence>
<reference evidence="10" key="1">
    <citation type="submission" date="2021-01" db="EMBL/GenBank/DDBJ databases">
        <title>Whole genome shotgun sequence of Acrocarpospora phusangensis NBRC 108782.</title>
        <authorList>
            <person name="Komaki H."/>
            <person name="Tamura T."/>
        </authorList>
    </citation>
    <scope>NUCLEOTIDE SEQUENCE</scope>
    <source>
        <strain evidence="10">NBRC 108782</strain>
    </source>
</reference>
<evidence type="ECO:0000313" key="10">
    <source>
        <dbReference type="EMBL" id="GIH26919.1"/>
    </source>
</evidence>
<evidence type="ECO:0000256" key="6">
    <source>
        <dbReference type="ARBA" id="ARBA00022801"/>
    </source>
</evidence>
<accession>A0A919QFK9</accession>
<dbReference type="InterPro" id="IPR045053">
    <property type="entry name" value="MAN-like"/>
</dbReference>
<organism evidence="10 11">
    <name type="scientific">Acrocarpospora phusangensis</name>
    <dbReference type="NCBI Taxonomy" id="1070424"/>
    <lineage>
        <taxon>Bacteria</taxon>
        <taxon>Bacillati</taxon>
        <taxon>Actinomycetota</taxon>
        <taxon>Actinomycetes</taxon>
        <taxon>Streptosporangiales</taxon>
        <taxon>Streptosporangiaceae</taxon>
        <taxon>Acrocarpospora</taxon>
    </lineage>
</organism>
<keyword evidence="11" id="KW-1185">Reference proteome</keyword>
<dbReference type="GO" id="GO:0016985">
    <property type="term" value="F:mannan endo-1,4-beta-mannosidase activity"/>
    <property type="evidence" value="ECO:0007669"/>
    <property type="project" value="TreeGrafter"/>
</dbReference>
<evidence type="ECO:0000256" key="1">
    <source>
        <dbReference type="ARBA" id="ARBA00001678"/>
    </source>
</evidence>
<keyword evidence="4" id="KW-0964">Secreted</keyword>
<evidence type="ECO:0000256" key="5">
    <source>
        <dbReference type="ARBA" id="ARBA00022729"/>
    </source>
</evidence>
<dbReference type="Pfam" id="PF17963">
    <property type="entry name" value="Big_9"/>
    <property type="match status" value="1"/>
</dbReference>
<comment type="subcellular location">
    <subcellularLocation>
        <location evidence="2">Secreted</location>
    </subcellularLocation>
</comment>
<sequence length="649" mass="71204">MRLTAILTMALSAALIATPASATSTTHHDDFVKRQGAKLTLNGKQFHVSGSNNYYLMYKSQAMTDDVLNDAAAAKFNVIRTWGWLDIGNQDGSNSVAGKADGVYFQYWNGTRPAYNDGADGLQRLDYVLYRARQAKIKLIIPFTNNWADFGGIDQYVRWAGLDNHDDFYTDPTIRGWYKDWIDHVLNRTNTLTGIKYKDDPTVMMWELGNEPRCKGSGLYPQSATCTPQTLTTWADEMTRFIKSKDARHLVGVGDEGFRCTDPASSDWTINCGEGVDNTALAKLPAVDVMSFHLYPDHWGKDAAWGTEWIKSHIRTARQIGKPSVLGEFGWRDKATRNVVFQQWTEAVRSSGGTGWLYWILSGIQDDNSLYPDYDGFTVYCPSPVCQTLTNAGTELADGQRSLPPVADHDTVTVDFGTGATLDVAANDIAYRTQVKASTIDLDPAVPGRQTSFGNFTLAAGKVSYTPPAEFAGRAFAHYTIKDAAGRTSNVADITVVVKPDPTGAIKLFSFEDGVQGWAPGNWQTDAGTVEQTSAYATDGVSGLRINSTGGAWFGAPFTEPVNLANKSQFKWDLKTGPAGTSVAVALQFGPQFTWCQSNFTWANQDSVVPVEIDLTTDMSCSLEDLADVRGMFLWISPGSFDIDNIRAE</sequence>
<dbReference type="InterPro" id="IPR017853">
    <property type="entry name" value="GH"/>
</dbReference>
<name>A0A919QFK9_9ACTN</name>
<dbReference type="PANTHER" id="PTHR31451:SF39">
    <property type="entry name" value="MANNAN ENDO-1,4-BETA-MANNOSIDASE 1"/>
    <property type="match status" value="1"/>
</dbReference>
<dbReference type="PANTHER" id="PTHR31451">
    <property type="match status" value="1"/>
</dbReference>
<evidence type="ECO:0000313" key="11">
    <source>
        <dbReference type="Proteomes" id="UP000640052"/>
    </source>
</evidence>
<dbReference type="GO" id="GO:0005576">
    <property type="term" value="C:extracellular region"/>
    <property type="evidence" value="ECO:0007669"/>
    <property type="project" value="UniProtKB-SubCell"/>
</dbReference>
<dbReference type="EMBL" id="BOOA01000047">
    <property type="protein sequence ID" value="GIH26919.1"/>
    <property type="molecule type" value="Genomic_DNA"/>
</dbReference>
<dbReference type="Pfam" id="PF26410">
    <property type="entry name" value="GH5_mannosidase"/>
    <property type="match status" value="1"/>
</dbReference>
<dbReference type="SUPFAM" id="SSF51445">
    <property type="entry name" value="(Trans)glycosidases"/>
    <property type="match status" value="1"/>
</dbReference>
<dbReference type="GO" id="GO:0000272">
    <property type="term" value="P:polysaccharide catabolic process"/>
    <property type="evidence" value="ECO:0007669"/>
    <property type="project" value="InterPro"/>
</dbReference>
<dbReference type="RefSeq" id="WP_204043590.1">
    <property type="nucleotide sequence ID" value="NZ_BOOA01000047.1"/>
</dbReference>
<dbReference type="InterPro" id="IPR001547">
    <property type="entry name" value="Glyco_hydro_5"/>
</dbReference>
<dbReference type="AlphaFoldDB" id="A0A919QFK9"/>
<comment type="catalytic activity">
    <reaction evidence="1">
        <text>Random hydrolysis of (1-&gt;4)-beta-D-mannosidic linkages in mannans, galactomannans and glucomannans.</text>
        <dbReference type="EC" id="3.2.1.78"/>
    </reaction>
</comment>
<feature type="chain" id="PRO_5037732518" description="mannan endo-1,4-beta-mannosidase" evidence="8">
    <location>
        <begin position="23"/>
        <end position="649"/>
    </location>
</feature>
<comment type="caution">
    <text evidence="10">The sequence shown here is derived from an EMBL/GenBank/DDBJ whole genome shotgun (WGS) entry which is preliminary data.</text>
</comment>
<proteinExistence type="predicted"/>